<feature type="compositionally biased region" description="Low complexity" evidence="1">
    <location>
        <begin position="782"/>
        <end position="796"/>
    </location>
</feature>
<feature type="compositionally biased region" description="Polar residues" evidence="1">
    <location>
        <begin position="1253"/>
        <end position="1262"/>
    </location>
</feature>
<gene>
    <name evidence="2" type="ORF">GALMADRAFT_240187</name>
</gene>
<feature type="region of interest" description="Disordered" evidence="1">
    <location>
        <begin position="770"/>
        <end position="828"/>
    </location>
</feature>
<dbReference type="SUPFAM" id="SSF50978">
    <property type="entry name" value="WD40 repeat-like"/>
    <property type="match status" value="1"/>
</dbReference>
<feature type="compositionally biased region" description="Low complexity" evidence="1">
    <location>
        <begin position="365"/>
        <end position="387"/>
    </location>
</feature>
<evidence type="ECO:0000313" key="3">
    <source>
        <dbReference type="Proteomes" id="UP000027222"/>
    </source>
</evidence>
<feature type="compositionally biased region" description="Acidic residues" evidence="1">
    <location>
        <begin position="114"/>
        <end position="125"/>
    </location>
</feature>
<sequence>MDQSSASDGGGDTSYDALASLLGVKAQLRLVPHPENTPKAHIVLKRDYPKGQDESEESSARVARFSFIAGKKFTVAKGAHLYFSVASPSDRDGKTLLCDEKTFMIEADIMDASEEINEEDVESPEVEQSNRKRRKNVEGLPPKMRKSFSRKTTYESFIEKEPPTFLGFEGYPLSAPTPHVYSTAAVQTDLPLPPTSTPLEATATPRVSLSIVEHSDKSPFQLPSPVSADHAREPICLAPLEGEETDDFSREERSLSPMELSSASCSPTGSPARIAITLPDEPLPEETVPVEIIPAKLSPEEPSKGAPLPAKPPPEEPLPETPLPEKAEEPLPDEPAFMVCDTPSVDPPVTPSPKAPILSAPSSMLVVPEESTPTVEPVEPIPLEVLPQPTPLSSIRPQPPSLDVVSEPPTRKRYATPTFTSARQESVQDILIKKELVLESMERQSSMASSSTSWPSWRSMESDGIPIAPRAMDLVYRQQRSGGISARAQEKAPAVAPAPTSAQASFPTPISMKTSSHSSQTRTSSPPPDPKALVYIPSGSSSNPLGIRPSSGLGTHAVQKCLPKGPRSLLGPPTPTPTIATAKKPVVVGAKWSAARNSALSSNASNGGLSASSSSSSLTPIPSSPALPALSAPVSLSQILRYDSPSPPPPPKSDPPPPLPPQSGVTKWKRISSVVEKAPGRVAQSKSKSPEEVSDTTGQLATSTAAQKKADVQKLSGRAFLLATGHQLTPNGWVQKPSLDLIDRISVDTNVAAPAQKTSSTPDLIDRIALDTSVTGRKGKSSSRSITPSSSTSGISLKRLHETSAKPPVGPGGQTTKKAKNSPPPLLTTATATATATTATSASSISSLASSKAITGTTATPSVKPQPAPAPVSPSSLKFSQPLIHPLPPKPQLAKAATGSSYRPPAKRDRSPEPPEVKRTLLPRNDWPSTSPSAEYQLQTPDRQMLLTIHKIIFNSDGSRIALVCADRTLRIWENKQPAAEVARLTHNSAIASACWMQGDAGVMTLTVDGMVSTWTRNGKEWQFSKLLMIPDVAFLDHPANASLVYAKDRIAVTIPSGVKVWLLINNTWQPQRDIVRSGVTMIRFVQDGNALVGGCRDGVLWYCEVPNGTLRVHAFLSMKPINSIDIHPTGLYLLVGQEGGKCHLVTLKLGENKGTVERTYTSEKLQSLNKKGFPAVFATKGQAVLYGLVNACGLVWDRKKGTIVYGLKHPEGDPIQAAATFDGRPGVEGLMVTGTKQGRLFWWPQPVAAAPTHSSASSNADESQRKRQKLGS</sequence>
<dbReference type="InterPro" id="IPR015943">
    <property type="entry name" value="WD40/YVTN_repeat-like_dom_sf"/>
</dbReference>
<feature type="region of interest" description="Disordered" evidence="1">
    <location>
        <begin position="857"/>
        <end position="935"/>
    </location>
</feature>
<dbReference type="Proteomes" id="UP000027222">
    <property type="component" value="Unassembled WGS sequence"/>
</dbReference>
<evidence type="ECO:0000313" key="2">
    <source>
        <dbReference type="EMBL" id="KDR81902.1"/>
    </source>
</evidence>
<feature type="region of interest" description="Disordered" evidence="1">
    <location>
        <begin position="296"/>
        <end position="425"/>
    </location>
</feature>
<feature type="compositionally biased region" description="Pro residues" evidence="1">
    <location>
        <begin position="645"/>
        <end position="661"/>
    </location>
</feature>
<dbReference type="HOGENOM" id="CLU_283146_0_0_1"/>
<keyword evidence="3" id="KW-1185">Reference proteome</keyword>
<feature type="region of interest" description="Disordered" evidence="1">
    <location>
        <begin position="1251"/>
        <end position="1273"/>
    </location>
</feature>
<feature type="region of interest" description="Disordered" evidence="1">
    <location>
        <begin position="244"/>
        <end position="269"/>
    </location>
</feature>
<reference evidence="3" key="1">
    <citation type="journal article" date="2014" name="Proc. Natl. Acad. Sci. U.S.A.">
        <title>Extensive sampling of basidiomycete genomes demonstrates inadequacy of the white-rot/brown-rot paradigm for wood decay fungi.</title>
        <authorList>
            <person name="Riley R."/>
            <person name="Salamov A.A."/>
            <person name="Brown D.W."/>
            <person name="Nagy L.G."/>
            <person name="Floudas D."/>
            <person name="Held B.W."/>
            <person name="Levasseur A."/>
            <person name="Lombard V."/>
            <person name="Morin E."/>
            <person name="Otillar R."/>
            <person name="Lindquist E.A."/>
            <person name="Sun H."/>
            <person name="LaButti K.M."/>
            <person name="Schmutz J."/>
            <person name="Jabbour D."/>
            <person name="Luo H."/>
            <person name="Baker S.E."/>
            <person name="Pisabarro A.G."/>
            <person name="Walton J.D."/>
            <person name="Blanchette R.A."/>
            <person name="Henrissat B."/>
            <person name="Martin F."/>
            <person name="Cullen D."/>
            <person name="Hibbett D.S."/>
            <person name="Grigoriev I.V."/>
        </authorList>
    </citation>
    <scope>NUCLEOTIDE SEQUENCE [LARGE SCALE GENOMIC DNA]</scope>
    <source>
        <strain evidence="3">CBS 339.88</strain>
    </source>
</reference>
<protein>
    <submittedName>
        <fullName evidence="2">Uncharacterized protein</fullName>
    </submittedName>
</protein>
<feature type="compositionally biased region" description="Polar residues" evidence="1">
    <location>
        <begin position="695"/>
        <end position="706"/>
    </location>
</feature>
<dbReference type="SMART" id="SM00320">
    <property type="entry name" value="WD40"/>
    <property type="match status" value="4"/>
</dbReference>
<name>A0A067THT4_GALM3</name>
<dbReference type="InterPro" id="IPR001680">
    <property type="entry name" value="WD40_rpt"/>
</dbReference>
<dbReference type="OrthoDB" id="3236053at2759"/>
<proteinExistence type="predicted"/>
<dbReference type="STRING" id="685588.A0A067THT4"/>
<dbReference type="Gene3D" id="2.130.10.10">
    <property type="entry name" value="YVTN repeat-like/Quinoprotein amine dehydrogenase"/>
    <property type="match status" value="1"/>
</dbReference>
<feature type="region of interest" description="Disordered" evidence="1">
    <location>
        <begin position="600"/>
        <end position="708"/>
    </location>
</feature>
<organism evidence="2 3">
    <name type="scientific">Galerina marginata (strain CBS 339.88)</name>
    <dbReference type="NCBI Taxonomy" id="685588"/>
    <lineage>
        <taxon>Eukaryota</taxon>
        <taxon>Fungi</taxon>
        <taxon>Dikarya</taxon>
        <taxon>Basidiomycota</taxon>
        <taxon>Agaricomycotina</taxon>
        <taxon>Agaricomycetes</taxon>
        <taxon>Agaricomycetidae</taxon>
        <taxon>Agaricales</taxon>
        <taxon>Agaricineae</taxon>
        <taxon>Strophariaceae</taxon>
        <taxon>Galerina</taxon>
    </lineage>
</organism>
<feature type="region of interest" description="Disordered" evidence="1">
    <location>
        <begin position="480"/>
        <end position="584"/>
    </location>
</feature>
<dbReference type="EMBL" id="KL142370">
    <property type="protein sequence ID" value="KDR81902.1"/>
    <property type="molecule type" value="Genomic_DNA"/>
</dbReference>
<feature type="compositionally biased region" description="Low complexity" evidence="1">
    <location>
        <begin position="600"/>
        <end position="637"/>
    </location>
</feature>
<dbReference type="InterPro" id="IPR036322">
    <property type="entry name" value="WD40_repeat_dom_sf"/>
</dbReference>
<feature type="compositionally biased region" description="Pro residues" evidence="1">
    <location>
        <begin position="309"/>
        <end position="322"/>
    </location>
</feature>
<feature type="region of interest" description="Disordered" evidence="1">
    <location>
        <begin position="114"/>
        <end position="144"/>
    </location>
</feature>
<feature type="compositionally biased region" description="Pro residues" evidence="1">
    <location>
        <begin position="345"/>
        <end position="354"/>
    </location>
</feature>
<dbReference type="AlphaFoldDB" id="A0A067THT4"/>
<feature type="compositionally biased region" description="Basic and acidic residues" evidence="1">
    <location>
        <begin position="906"/>
        <end position="919"/>
    </location>
</feature>
<evidence type="ECO:0000256" key="1">
    <source>
        <dbReference type="SAM" id="MobiDB-lite"/>
    </source>
</evidence>
<feature type="compositionally biased region" description="Low complexity" evidence="1">
    <location>
        <begin position="514"/>
        <end position="524"/>
    </location>
</feature>
<feature type="compositionally biased region" description="Polar residues" evidence="1">
    <location>
        <begin position="259"/>
        <end position="269"/>
    </location>
</feature>
<feature type="compositionally biased region" description="Polar residues" evidence="1">
    <location>
        <begin position="500"/>
        <end position="513"/>
    </location>
</feature>
<accession>A0A067THT4</accession>